<protein>
    <submittedName>
        <fullName evidence="3">Phage tail tape measure protein</fullName>
    </submittedName>
</protein>
<evidence type="ECO:0000259" key="2">
    <source>
        <dbReference type="Pfam" id="PF09718"/>
    </source>
</evidence>
<feature type="domain" description="Bacteriophage tail tape measure N-terminal" evidence="1">
    <location>
        <begin position="118"/>
        <end position="318"/>
    </location>
</feature>
<dbReference type="Pfam" id="PF06791">
    <property type="entry name" value="TMP_2"/>
    <property type="match status" value="1"/>
</dbReference>
<organism evidence="3 4">
    <name type="scientific">Pseudomonas rhizophila</name>
    <dbReference type="NCBI Taxonomy" id="2045200"/>
    <lineage>
        <taxon>Bacteria</taxon>
        <taxon>Pseudomonadati</taxon>
        <taxon>Pseudomonadota</taxon>
        <taxon>Gammaproteobacteria</taxon>
        <taxon>Pseudomonadales</taxon>
        <taxon>Pseudomonadaceae</taxon>
        <taxon>Pseudomonas</taxon>
    </lineage>
</organism>
<evidence type="ECO:0000313" key="4">
    <source>
        <dbReference type="Proteomes" id="UP000241936"/>
    </source>
</evidence>
<dbReference type="InterPro" id="IPR009628">
    <property type="entry name" value="Phage_tape_measure_N"/>
</dbReference>
<evidence type="ECO:0000313" key="3">
    <source>
        <dbReference type="EMBL" id="AVU77060.1"/>
    </source>
</evidence>
<dbReference type="EMBL" id="CP024081">
    <property type="protein sequence ID" value="AVU77060.1"/>
    <property type="molecule type" value="Genomic_DNA"/>
</dbReference>
<keyword evidence="4" id="KW-1185">Reference proteome</keyword>
<gene>
    <name evidence="3" type="ORF">CRX69_18345</name>
</gene>
<sequence length="993" mass="104102">MTSIAELGIKVDSTDAAQASSDLDKLTAAGGRAEKAAERVAKGADKASVSIKKQKEELSDLLGEIDPTVKALGRLDELESKLAKQKKLGALDASTFSEYQAKIDQSRTNLGRFDDSLTRTGNTAKQTANALRGVPAQFTDIAVSLQGGQAPLTVLLQQGGQLKDMFGGIGPAARAMGGYILGLVNPFTVAAAAAAALGLAYYKGSQEADEYNKAIIFTGNSAGTSTNQLRSMADQVSATVGTTGAAAEVLAKLAGNGRIASSSFEEITEATLEWEKATGRAIDDTVAEFAKIAKDPVAAAKELNDQYNFLTASVYSQIVALKEQGDTIGAANLLTDTYAETIRSRTGEVTANLGLIEGAWRKIKSAASEAIDATLDVGRAQSIDSQIKNLEKIVAGRRTGVLAQLFPDDLGGGSQSTKFIESQIAALKREKAQIDANSKAQGDRAKIDRDGIDASIRLKAISDSNLTNEEKRNKLIKEYKRDVEALRKANPNDPLVQEAVVTKTIQNIRDKNKDPKAATTAVNLTEFNDSKNQLSLILGEYKNAQKQLEAAQKAGLVTQEDYLLKRQALIGNERDEVTAAYQAEIAALESTKGKASTSAAQRIQLDQKIADARANMVKAQKQADSELEVIATNEQGRLAKQAQAIKSYTDALDQQNVALRRAGSRAADGVGRGDRENAINGELNGIADRANQQRLDLARDKADKSRNMSAEEYQAKLDAINKSEKDLSETVLSNYEQMSEAQGDWRKGATSAFSNYLESARNVAGQTRDLFTNAFSSMEDSIVNFAITGKGSFGDFTKSVLADMARIATRTAASEGLSALFGLAASAAGSYFGGGASSAGSTQAGYSGDLSGFTPGSIQAKGGAWSGGVQMFANGAAFTNSIVSKPTAFGMAGGGIGVMGEAGEEAIMPLTRTAGGQLGVRAISGGGSGGGNVYNFPVAVSVQTTGDGGATTTEDTTQLGKGIQQAAKVEAETAISRGLQPGGAIWRVINGRG</sequence>
<evidence type="ECO:0000259" key="1">
    <source>
        <dbReference type="Pfam" id="PF06791"/>
    </source>
</evidence>
<dbReference type="InterPro" id="IPR006431">
    <property type="entry name" value="Phage_tape_meas_C"/>
</dbReference>
<dbReference type="NCBIfam" id="TIGR01541">
    <property type="entry name" value="tape_meas_lam_C"/>
    <property type="match status" value="1"/>
</dbReference>
<dbReference type="Proteomes" id="UP000241936">
    <property type="component" value="Chromosome"/>
</dbReference>
<dbReference type="Pfam" id="PF09718">
    <property type="entry name" value="Tape_meas_lam_C"/>
    <property type="match status" value="1"/>
</dbReference>
<feature type="domain" description="Bacteriophage tail tape measure C-terminal" evidence="2">
    <location>
        <begin position="743"/>
        <end position="814"/>
    </location>
</feature>
<name>A0ABN5JY18_9PSED</name>
<accession>A0ABN5JY18</accession>
<reference evidence="3 4" key="1">
    <citation type="journal article" date="2018" name="Front. Microbiol.">
        <title>Pseudomonas rhizophila S211, a New Plant Growth-Promoting Rhizobacterium with Potential in Pesticide-Bioremediation.</title>
        <authorList>
            <person name="Hassen W."/>
            <person name="Neifar M."/>
            <person name="Cherif H."/>
            <person name="Najjari A."/>
            <person name="Chouchane H."/>
            <person name="Driouich R.C."/>
            <person name="Salah A."/>
            <person name="Naili F."/>
            <person name="Mosbah A."/>
            <person name="Souissi Y."/>
            <person name="Raddadi N."/>
            <person name="Ouzari H.I."/>
            <person name="Fava F."/>
            <person name="Cherif A."/>
        </authorList>
    </citation>
    <scope>NUCLEOTIDE SEQUENCE [LARGE SCALE GENOMIC DNA]</scope>
    <source>
        <strain evidence="3 4">S211</strain>
    </source>
</reference>
<dbReference type="RefSeq" id="WP_107322552.1">
    <property type="nucleotide sequence ID" value="NZ_CP024081.1"/>
</dbReference>
<proteinExistence type="predicted"/>